<evidence type="ECO:0000313" key="1">
    <source>
        <dbReference type="EMBL" id="GJD53139.1"/>
    </source>
</evidence>
<proteinExistence type="predicted"/>
<gene>
    <name evidence="1" type="ORF">OPKNFCMD_5910</name>
</gene>
<organism evidence="1 2">
    <name type="scientific">Methylobacterium crusticola</name>
    <dbReference type="NCBI Taxonomy" id="1697972"/>
    <lineage>
        <taxon>Bacteria</taxon>
        <taxon>Pseudomonadati</taxon>
        <taxon>Pseudomonadota</taxon>
        <taxon>Alphaproteobacteria</taxon>
        <taxon>Hyphomicrobiales</taxon>
        <taxon>Methylobacteriaceae</taxon>
        <taxon>Methylobacterium</taxon>
    </lineage>
</organism>
<dbReference type="EMBL" id="BPQH01000025">
    <property type="protein sequence ID" value="GJD53139.1"/>
    <property type="molecule type" value="Genomic_DNA"/>
</dbReference>
<sequence>MSLFGKIVHAAGHVVHTIEHTAGNAVHSVEHTAGHAVQTIEHTAGHAVQTIEHTAGHVVHAIGKDAEGGVHLLEGAAKAAVGLAEDVGKGAFGVIQGAWGLVAFRPLRGSEVRLAQKVFGSSIPLHKVWICSLSGAGGRPFTVPGFMLMTFSSKIPGLGPVLFVAGVFARVSDKYIIFAGPAAYRDGINWFRGSKKTPGQRLIHELTHVWQGHHHTFAWAYVFNSLANQCSCCVQNQSTNRAYFYTPGLKWKDYAAEKQASLVEDWFVNTRNGGKDTAREPYIIKNIRAGQPLAA</sequence>
<reference evidence="1" key="2">
    <citation type="submission" date="2021-08" db="EMBL/GenBank/DDBJ databases">
        <authorList>
            <person name="Tani A."/>
            <person name="Ola A."/>
            <person name="Ogura Y."/>
            <person name="Katsura K."/>
            <person name="Hayashi T."/>
        </authorList>
    </citation>
    <scope>NUCLEOTIDE SEQUENCE</scope>
    <source>
        <strain evidence="1">KCTC 52305</strain>
    </source>
</reference>
<dbReference type="Proteomes" id="UP001055167">
    <property type="component" value="Unassembled WGS sequence"/>
</dbReference>
<evidence type="ECO:0000313" key="2">
    <source>
        <dbReference type="Proteomes" id="UP001055167"/>
    </source>
</evidence>
<comment type="caution">
    <text evidence="1">The sequence shown here is derived from an EMBL/GenBank/DDBJ whole genome shotgun (WGS) entry which is preliminary data.</text>
</comment>
<keyword evidence="2" id="KW-1185">Reference proteome</keyword>
<evidence type="ECO:0008006" key="3">
    <source>
        <dbReference type="Google" id="ProtNLM"/>
    </source>
</evidence>
<accession>A0ABQ4R7J4</accession>
<name>A0ABQ4R7J4_9HYPH</name>
<reference evidence="1" key="1">
    <citation type="journal article" date="2021" name="Front. Microbiol.">
        <title>Comprehensive Comparative Genomics and Phenotyping of Methylobacterium Species.</title>
        <authorList>
            <person name="Alessa O."/>
            <person name="Ogura Y."/>
            <person name="Fujitani Y."/>
            <person name="Takami H."/>
            <person name="Hayashi T."/>
            <person name="Sahin N."/>
            <person name="Tani A."/>
        </authorList>
    </citation>
    <scope>NUCLEOTIDE SEQUENCE</scope>
    <source>
        <strain evidence="1">KCTC 52305</strain>
    </source>
</reference>
<protein>
    <recommendedName>
        <fullName evidence="3">DUF4157 domain-containing protein</fullName>
    </recommendedName>
</protein>
<dbReference type="RefSeq" id="WP_238314109.1">
    <property type="nucleotide sequence ID" value="NZ_BPQH01000025.1"/>
</dbReference>